<dbReference type="InterPro" id="IPR051681">
    <property type="entry name" value="Ser/Thr_Kinases-Pseudokinases"/>
</dbReference>
<dbReference type="InterPro" id="IPR017441">
    <property type="entry name" value="Protein_kinase_ATP_BS"/>
</dbReference>
<evidence type="ECO:0000256" key="1">
    <source>
        <dbReference type="ARBA" id="ARBA00022527"/>
    </source>
</evidence>
<dbReference type="PROSITE" id="PS50011">
    <property type="entry name" value="PROTEIN_KINASE_DOM"/>
    <property type="match status" value="2"/>
</dbReference>
<feature type="region of interest" description="Disordered" evidence="5">
    <location>
        <begin position="586"/>
        <end position="608"/>
    </location>
</feature>
<feature type="domain" description="Protein kinase" evidence="6">
    <location>
        <begin position="744"/>
        <end position="1008"/>
    </location>
</feature>
<keyword evidence="3 4" id="KW-0067">ATP-binding</keyword>
<evidence type="ECO:0000313" key="7">
    <source>
        <dbReference type="EMBL" id="KAF0734880.1"/>
    </source>
</evidence>
<dbReference type="InterPro" id="IPR011009">
    <property type="entry name" value="Kinase-like_dom_sf"/>
</dbReference>
<dbReference type="Gene3D" id="1.10.510.10">
    <property type="entry name" value="Transferase(Phosphotransferase) domain 1"/>
    <property type="match status" value="2"/>
</dbReference>
<feature type="binding site" evidence="4">
    <location>
        <position position="302"/>
    </location>
    <ligand>
        <name>ATP</name>
        <dbReference type="ChEBI" id="CHEBI:30616"/>
    </ligand>
</feature>
<dbReference type="CDD" id="cd21037">
    <property type="entry name" value="MLKL_NTD"/>
    <property type="match status" value="1"/>
</dbReference>
<organism evidence="7 8">
    <name type="scientific">Aphanomyces euteiches</name>
    <dbReference type="NCBI Taxonomy" id="100861"/>
    <lineage>
        <taxon>Eukaryota</taxon>
        <taxon>Sar</taxon>
        <taxon>Stramenopiles</taxon>
        <taxon>Oomycota</taxon>
        <taxon>Saprolegniomycetes</taxon>
        <taxon>Saprolegniales</taxon>
        <taxon>Verrucalvaceae</taxon>
        <taxon>Aphanomyces</taxon>
    </lineage>
</organism>
<dbReference type="InterPro" id="IPR001245">
    <property type="entry name" value="Ser-Thr/Tyr_kinase_cat_dom"/>
</dbReference>
<dbReference type="SUPFAM" id="SSF56112">
    <property type="entry name" value="Protein kinase-like (PK-like)"/>
    <property type="match status" value="2"/>
</dbReference>
<gene>
    <name evidence="7" type="ORF">Ae201684_008542</name>
</gene>
<feature type="region of interest" description="Disordered" evidence="5">
    <location>
        <begin position="686"/>
        <end position="718"/>
    </location>
</feature>
<keyword evidence="8" id="KW-1185">Reference proteome</keyword>
<dbReference type="AlphaFoldDB" id="A0A6G0X4I6"/>
<evidence type="ECO:0000256" key="2">
    <source>
        <dbReference type="ARBA" id="ARBA00022741"/>
    </source>
</evidence>
<keyword evidence="1" id="KW-0418">Kinase</keyword>
<dbReference type="InterPro" id="IPR008271">
    <property type="entry name" value="Ser/Thr_kinase_AS"/>
</dbReference>
<dbReference type="GO" id="GO:0005524">
    <property type="term" value="F:ATP binding"/>
    <property type="evidence" value="ECO:0007669"/>
    <property type="project" value="UniProtKB-UniRule"/>
</dbReference>
<feature type="domain" description="Protein kinase" evidence="6">
    <location>
        <begin position="275"/>
        <end position="533"/>
    </location>
</feature>
<dbReference type="SMART" id="SM00220">
    <property type="entry name" value="S_TKc"/>
    <property type="match status" value="2"/>
</dbReference>
<evidence type="ECO:0000256" key="3">
    <source>
        <dbReference type="ARBA" id="ARBA00022840"/>
    </source>
</evidence>
<dbReference type="PANTHER" id="PTHR44329:SF214">
    <property type="entry name" value="PROTEIN KINASE DOMAIN-CONTAINING PROTEIN"/>
    <property type="match status" value="1"/>
</dbReference>
<dbReference type="PANTHER" id="PTHR44329">
    <property type="entry name" value="SERINE/THREONINE-PROTEIN KINASE TNNI3K-RELATED"/>
    <property type="match status" value="1"/>
</dbReference>
<evidence type="ECO:0000256" key="5">
    <source>
        <dbReference type="SAM" id="MobiDB-lite"/>
    </source>
</evidence>
<keyword evidence="1" id="KW-0723">Serine/threonine-protein kinase</keyword>
<reference evidence="7 8" key="1">
    <citation type="submission" date="2019-07" db="EMBL/GenBank/DDBJ databases">
        <title>Genomics analysis of Aphanomyces spp. identifies a new class of oomycete effector associated with host adaptation.</title>
        <authorList>
            <person name="Gaulin E."/>
        </authorList>
    </citation>
    <scope>NUCLEOTIDE SEQUENCE [LARGE SCALE GENOMIC DNA]</scope>
    <source>
        <strain evidence="7 8">ATCC 201684</strain>
    </source>
</reference>
<comment type="caution">
    <text evidence="7">The sequence shown here is derived from an EMBL/GenBank/DDBJ whole genome shotgun (WGS) entry which is preliminary data.</text>
</comment>
<dbReference type="InterPro" id="IPR059179">
    <property type="entry name" value="MLKL-like_MCAfunc"/>
</dbReference>
<dbReference type="Pfam" id="PF00069">
    <property type="entry name" value="Pkinase"/>
    <property type="match status" value="1"/>
</dbReference>
<feature type="compositionally biased region" description="Basic and acidic residues" evidence="5">
    <location>
        <begin position="588"/>
        <end position="598"/>
    </location>
</feature>
<evidence type="ECO:0000259" key="6">
    <source>
        <dbReference type="PROSITE" id="PS50011"/>
    </source>
</evidence>
<dbReference type="PROSITE" id="PS00108">
    <property type="entry name" value="PROTEIN_KINASE_ST"/>
    <property type="match status" value="2"/>
</dbReference>
<keyword evidence="2 4" id="KW-0547">Nucleotide-binding</keyword>
<dbReference type="VEuPathDB" id="FungiDB:AeMF1_020346"/>
<proteinExistence type="predicted"/>
<evidence type="ECO:0000256" key="4">
    <source>
        <dbReference type="PROSITE-ProRule" id="PRU10141"/>
    </source>
</evidence>
<dbReference type="PROSITE" id="PS00107">
    <property type="entry name" value="PROTEIN_KINASE_ATP"/>
    <property type="match status" value="1"/>
</dbReference>
<protein>
    <recommendedName>
        <fullName evidence="6">Protein kinase domain-containing protein</fullName>
    </recommendedName>
</protein>
<name>A0A6G0X4I6_9STRA</name>
<dbReference type="GO" id="GO:0004674">
    <property type="term" value="F:protein serine/threonine kinase activity"/>
    <property type="evidence" value="ECO:0007669"/>
    <property type="project" value="UniProtKB-KW"/>
</dbReference>
<feature type="compositionally biased region" description="Polar residues" evidence="5">
    <location>
        <begin position="599"/>
        <end position="608"/>
    </location>
</feature>
<dbReference type="Gene3D" id="3.30.200.20">
    <property type="entry name" value="Phosphorylase Kinase, domain 1"/>
    <property type="match status" value="1"/>
</dbReference>
<dbReference type="VEuPathDB" id="FungiDB:AeMF1_002548"/>
<dbReference type="Pfam" id="PF07714">
    <property type="entry name" value="PK_Tyr_Ser-Thr"/>
    <property type="match status" value="1"/>
</dbReference>
<dbReference type="EMBL" id="VJMJ01000103">
    <property type="protein sequence ID" value="KAF0734880.1"/>
    <property type="molecule type" value="Genomic_DNA"/>
</dbReference>
<sequence>MSEYSSQSLSMTTTQEAIESIEDVVKWGVRHIPSANPAHQTILRIACSVMELCLKFRINKEDVLTIGEMVARVTRSIVFKGIPEDEVYHLDDLTTVLARIHTYLEEIFEATKGWNVLMDKTQRESMAKAIATQITLYQDDIRRTASFLDVDLDIQIVGSVDDLMQDMQAMMDKLGKMDHYISLARSDGTLNRQVDNLLEMAIQLQRGLDHYHKNVNLRNVKTSPNFEASVLASFDKVIHAVKDSWRASKIAHDLPLDEMLEEWMLASEDVVYDPNNKSTFLGQGASAMVYLGQYKGRSVAVKHFHTLKLADSTEFETMIRKEIKAWRDVSNERYILTLIGVCTKIASPIVVCEYCPDTITRYIRLHPEKLIEMVYQFALGLLSLHNAGIIHRDIKGGNVLVREDGTVAIADFGLSRSTESLLTQYSNVGRFVGTLNWMSPEQRFSPRKVTVQSDVWSFGMTVWQLVARDIPYRDYCQEEIEEAIQSENNRPGRPEELAKDYESLWDLITWCWKLNPLERPESRDIVSFLEERYGEKLNTPRKVKNMEEPATADTIESEDDAESLDVKINIEYRGKSGKMSAFSPIAKHRSDSRIKNPSDSRATLNNPSDVKLSGKSAIESNGDVKISVMSASRPSKQIPSRSYKVTKSSDVIMSASTSKPQAITMPKPSIFERISEVFFGNKKKLPKDTSFQSKEPQFKESRFQSNKPLSRGSRFPSSTMIENDKNGALSFPELEIFRISVSDLTLESAIESGSMSEMWRGKYLGERVAIKKLRSHNATPFELKAFVQNIQLMSQFDSPFIVQFVGAAWTGPEDLMCVMEWMDGGDLRGKMSATTSETFSWRAKYEIIYHIVEGLVHLHSMNVIHRDVKSRNIMLDSSKPAKLMDVSTSKDHIEVTMTFAVGTFRWMAPEVILDQAYTASADIYSFGVVLSEIDTHQVPYQDKVHPATGRRLVDPSIILQVARGTLHPTFSQQCPEWIHSMAMQCLAFDPMKRPTALELANIVRSKMMGLRVSLPETRMG</sequence>
<dbReference type="InterPro" id="IPR000719">
    <property type="entry name" value="Prot_kinase_dom"/>
</dbReference>
<keyword evidence="1" id="KW-0808">Transferase</keyword>
<accession>A0A6G0X4I6</accession>
<evidence type="ECO:0000313" key="8">
    <source>
        <dbReference type="Proteomes" id="UP000481153"/>
    </source>
</evidence>
<dbReference type="Proteomes" id="UP000481153">
    <property type="component" value="Unassembled WGS sequence"/>
</dbReference>